<evidence type="ECO:0000259" key="7">
    <source>
        <dbReference type="Pfam" id="PF13720"/>
    </source>
</evidence>
<dbReference type="EMBL" id="JBHRYR010000003">
    <property type="protein sequence ID" value="MFC3853486.1"/>
    <property type="molecule type" value="Genomic_DNA"/>
</dbReference>
<dbReference type="InterPro" id="IPR011004">
    <property type="entry name" value="Trimer_LpxA-like_sf"/>
</dbReference>
<accession>A0ABV8A1I6</accession>
<protein>
    <recommendedName>
        <fullName evidence="6">Acyl-[acyl-carrier-protein]--UDP-N-acetylglucosamine O-acyltransferase</fullName>
        <shortName evidence="6">UDP-N-acetylglucosamine acyltransferase</shortName>
        <ecNumber evidence="6">2.3.1.129</ecNumber>
    </recommendedName>
</protein>
<dbReference type="GO" id="GO:0008780">
    <property type="term" value="F:acyl-[acyl-carrier-protein]-UDP-N-acetylglucosamine O-acyltransferase activity"/>
    <property type="evidence" value="ECO:0007669"/>
    <property type="project" value="UniProtKB-EC"/>
</dbReference>
<dbReference type="RefSeq" id="WP_380696688.1">
    <property type="nucleotide sequence ID" value="NZ_JBHRYR010000003.1"/>
</dbReference>
<gene>
    <name evidence="6 8" type="primary">lpxA</name>
    <name evidence="8" type="ORF">ACFOOG_11635</name>
</gene>
<dbReference type="Gene3D" id="2.160.10.10">
    <property type="entry name" value="Hexapeptide repeat proteins"/>
    <property type="match status" value="1"/>
</dbReference>
<evidence type="ECO:0000256" key="6">
    <source>
        <dbReference type="HAMAP-Rule" id="MF_00387"/>
    </source>
</evidence>
<dbReference type="PANTHER" id="PTHR43480:SF1">
    <property type="entry name" value="ACYL-[ACYL-CARRIER-PROTEIN]--UDP-N-ACETYLGLUCOSAMINE O-ACYLTRANSFERASE, MITOCHONDRIAL-RELATED"/>
    <property type="match status" value="1"/>
</dbReference>
<evidence type="ECO:0000256" key="5">
    <source>
        <dbReference type="ARBA" id="ARBA00023315"/>
    </source>
</evidence>
<keyword evidence="3 6" id="KW-0808">Transferase</keyword>
<dbReference type="InterPro" id="IPR001451">
    <property type="entry name" value="Hexapep"/>
</dbReference>
<dbReference type="PIRSF" id="PIRSF000456">
    <property type="entry name" value="UDP-GlcNAc_acltr"/>
    <property type="match status" value="1"/>
</dbReference>
<evidence type="ECO:0000256" key="4">
    <source>
        <dbReference type="ARBA" id="ARBA00023098"/>
    </source>
</evidence>
<dbReference type="EC" id="2.3.1.129" evidence="6"/>
<dbReference type="InterPro" id="IPR037157">
    <property type="entry name" value="Acetyltransf_C_sf"/>
</dbReference>
<keyword evidence="9" id="KW-1185">Reference proteome</keyword>
<sequence>MIHPTALIDPGAHIAPDVTIGAFSIIGANVTIGAGCEIGPHVVIKGPTVIGERNRIFQFASIGEECQDKKYRGEPTELHIGDDNVIRECVTMQRGTVQDEGVTRVGSRGLYMAYVHVAHDCRIGDDVIIANASQVAGHVWLDDHAILGGGTLVHQFCRVGTGAITGAGTVIFKDIPAYIMAQGNPAKPYSMNFEGLKRRQVPESNLKALKNAYRLVFRQGKTLQTAMAELAQDPTPQVQTFLASLATSTRGIIR</sequence>
<comment type="pathway">
    <text evidence="6">Glycolipid biosynthesis; lipid IV(A) biosynthesis; lipid IV(A) from (3R)-3-hydroxytetradecanoyl-[acyl-carrier-protein] and UDP-N-acetyl-alpha-D-glucosamine: step 1/6.</text>
</comment>
<reference evidence="9" key="1">
    <citation type="journal article" date="2019" name="Int. J. Syst. Evol. Microbiol.">
        <title>The Global Catalogue of Microorganisms (GCM) 10K type strain sequencing project: providing services to taxonomists for standard genome sequencing and annotation.</title>
        <authorList>
            <consortium name="The Broad Institute Genomics Platform"/>
            <consortium name="The Broad Institute Genome Sequencing Center for Infectious Disease"/>
            <person name="Wu L."/>
            <person name="Ma J."/>
        </authorList>
    </citation>
    <scope>NUCLEOTIDE SEQUENCE [LARGE SCALE GENOMIC DNA]</scope>
    <source>
        <strain evidence="9">IBRC 10765</strain>
    </source>
</reference>
<dbReference type="Proteomes" id="UP001595617">
    <property type="component" value="Unassembled WGS sequence"/>
</dbReference>
<dbReference type="HAMAP" id="MF_00387">
    <property type="entry name" value="LpxA"/>
    <property type="match status" value="1"/>
</dbReference>
<evidence type="ECO:0000313" key="8">
    <source>
        <dbReference type="EMBL" id="MFC3853486.1"/>
    </source>
</evidence>
<keyword evidence="6" id="KW-0963">Cytoplasm</keyword>
<keyword evidence="5 6" id="KW-0012">Acyltransferase</keyword>
<evidence type="ECO:0000256" key="1">
    <source>
        <dbReference type="ARBA" id="ARBA00022516"/>
    </source>
</evidence>
<feature type="domain" description="UDP N-acetylglucosamine O-acyltransferase C-terminal" evidence="7">
    <location>
        <begin position="174"/>
        <end position="253"/>
    </location>
</feature>
<comment type="function">
    <text evidence="6">Involved in the biosynthesis of lipid A, a phosphorylated glycolipid that anchors the lipopolysaccharide to the outer membrane of the cell.</text>
</comment>
<comment type="subunit">
    <text evidence="6">Homotrimer.</text>
</comment>
<keyword evidence="4 6" id="KW-0443">Lipid metabolism</keyword>
<comment type="caution">
    <text evidence="8">The sequence shown here is derived from an EMBL/GenBank/DDBJ whole genome shotgun (WGS) entry which is preliminary data.</text>
</comment>
<dbReference type="SUPFAM" id="SSF51161">
    <property type="entry name" value="Trimeric LpxA-like enzymes"/>
    <property type="match status" value="1"/>
</dbReference>
<dbReference type="Gene3D" id="1.20.1180.10">
    <property type="entry name" value="Udp N-acetylglucosamine O-acyltransferase, C-terminal domain"/>
    <property type="match status" value="1"/>
</dbReference>
<keyword evidence="1 6" id="KW-0444">Lipid biosynthesis</keyword>
<dbReference type="CDD" id="cd03351">
    <property type="entry name" value="LbH_UDP-GlcNAc_AT"/>
    <property type="match status" value="1"/>
</dbReference>
<evidence type="ECO:0000256" key="2">
    <source>
        <dbReference type="ARBA" id="ARBA00022556"/>
    </source>
</evidence>
<keyword evidence="2 6" id="KW-0441">Lipid A biosynthesis</keyword>
<evidence type="ECO:0000313" key="9">
    <source>
        <dbReference type="Proteomes" id="UP001595617"/>
    </source>
</evidence>
<dbReference type="Pfam" id="PF00132">
    <property type="entry name" value="Hexapep"/>
    <property type="match status" value="1"/>
</dbReference>
<dbReference type="NCBIfam" id="NF003657">
    <property type="entry name" value="PRK05289.1"/>
    <property type="match status" value="1"/>
</dbReference>
<dbReference type="InterPro" id="IPR010137">
    <property type="entry name" value="Lipid_A_LpxA"/>
</dbReference>
<organism evidence="8 9">
    <name type="scientific">Saccharospirillum mangrovi</name>
    <dbReference type="NCBI Taxonomy" id="2161747"/>
    <lineage>
        <taxon>Bacteria</taxon>
        <taxon>Pseudomonadati</taxon>
        <taxon>Pseudomonadota</taxon>
        <taxon>Gammaproteobacteria</taxon>
        <taxon>Oceanospirillales</taxon>
        <taxon>Saccharospirillaceae</taxon>
        <taxon>Saccharospirillum</taxon>
    </lineage>
</organism>
<comment type="similarity">
    <text evidence="6">Belongs to the transferase hexapeptide repeat family. LpxA subfamily.</text>
</comment>
<proteinExistence type="inferred from homology"/>
<evidence type="ECO:0000256" key="3">
    <source>
        <dbReference type="ARBA" id="ARBA00022679"/>
    </source>
</evidence>
<keyword evidence="6" id="KW-0677">Repeat</keyword>
<dbReference type="PANTHER" id="PTHR43480">
    <property type="entry name" value="ACYL-[ACYL-CARRIER-PROTEIN]--UDP-N-ACETYLGLUCOSAMINE O-ACYLTRANSFERASE"/>
    <property type="match status" value="1"/>
</dbReference>
<dbReference type="InterPro" id="IPR029098">
    <property type="entry name" value="Acetyltransf_C"/>
</dbReference>
<name>A0ABV8A1I6_9GAMM</name>
<comment type="catalytic activity">
    <reaction evidence="6">
        <text>a (3R)-hydroxyacyl-[ACP] + UDP-N-acetyl-alpha-D-glucosamine = a UDP-3-O-[(3R)-3-hydroxyacyl]-N-acetyl-alpha-D-glucosamine + holo-[ACP]</text>
        <dbReference type="Rhea" id="RHEA:67812"/>
        <dbReference type="Rhea" id="RHEA-COMP:9685"/>
        <dbReference type="Rhea" id="RHEA-COMP:9945"/>
        <dbReference type="ChEBI" id="CHEBI:57705"/>
        <dbReference type="ChEBI" id="CHEBI:64479"/>
        <dbReference type="ChEBI" id="CHEBI:78827"/>
        <dbReference type="ChEBI" id="CHEBI:173225"/>
        <dbReference type="EC" id="2.3.1.129"/>
    </reaction>
</comment>
<dbReference type="NCBIfam" id="TIGR01852">
    <property type="entry name" value="lipid_A_lpxA"/>
    <property type="match status" value="1"/>
</dbReference>
<comment type="subcellular location">
    <subcellularLocation>
        <location evidence="6">Cytoplasm</location>
    </subcellularLocation>
</comment>
<dbReference type="Pfam" id="PF13720">
    <property type="entry name" value="Acetyltransf_11"/>
    <property type="match status" value="1"/>
</dbReference>